<dbReference type="InterPro" id="IPR025293">
    <property type="entry name" value="YfiR/HmsC-like"/>
</dbReference>
<proteinExistence type="predicted"/>
<accession>A0A0S4TUZ8</accession>
<name>A0A0S4TUZ8_RALSL</name>
<reference evidence="1" key="1">
    <citation type="submission" date="2015-10" db="EMBL/GenBank/DDBJ databases">
        <authorList>
            <person name="Gilbert D.G."/>
        </authorList>
    </citation>
    <scope>NUCLEOTIDE SEQUENCE</scope>
    <source>
        <strain evidence="1">Phyl III-seqv23</strain>
    </source>
</reference>
<sequence>MRGARSILRLSGRVSPRWLCAALGVACAAIAWMGAARAQVQASEVEVKAAFIYNFALFTSWPAGTLLANAPMVLCVAPDHALQAALGRLAGKSVHGHRLEVRRIGDGAVAGCHVAVLDDRAPSQAVRLDPAAPVLTVVDGGRVARAGGGSGPMIALSLQDSRVVFDIDAAAARQAGLQLSSQLLRLARSVQ</sequence>
<protein>
    <submittedName>
        <fullName evidence="1">Conserved hypothethical protein</fullName>
    </submittedName>
</protein>
<dbReference type="AlphaFoldDB" id="A0A0S4TUZ8"/>
<gene>
    <name evidence="1" type="ORF">RUN39_v1_650011</name>
</gene>
<dbReference type="Pfam" id="PF13689">
    <property type="entry name" value="DUF4154"/>
    <property type="match status" value="1"/>
</dbReference>
<dbReference type="PATRIC" id="fig|305.106.peg.2601"/>
<organism evidence="1">
    <name type="scientific">Ralstonia solanacearum</name>
    <name type="common">Pseudomonas solanacearum</name>
    <dbReference type="NCBI Taxonomy" id="305"/>
    <lineage>
        <taxon>Bacteria</taxon>
        <taxon>Pseudomonadati</taxon>
        <taxon>Pseudomonadota</taxon>
        <taxon>Betaproteobacteria</taxon>
        <taxon>Burkholderiales</taxon>
        <taxon>Burkholderiaceae</taxon>
        <taxon>Ralstonia</taxon>
        <taxon>Ralstonia solanacearum species complex</taxon>
    </lineage>
</organism>
<dbReference type="EMBL" id="LN899819">
    <property type="protein sequence ID" value="CUV13890.1"/>
    <property type="molecule type" value="Genomic_DNA"/>
</dbReference>
<evidence type="ECO:0000313" key="1">
    <source>
        <dbReference type="EMBL" id="CUV13890.1"/>
    </source>
</evidence>